<evidence type="ECO:0000256" key="7">
    <source>
        <dbReference type="ARBA" id="ARBA00022723"/>
    </source>
</evidence>
<dbReference type="InterPro" id="IPR055130">
    <property type="entry name" value="PreP_C"/>
</dbReference>
<evidence type="ECO:0000256" key="11">
    <source>
        <dbReference type="ARBA" id="ARBA00023128"/>
    </source>
</evidence>
<evidence type="ECO:0000256" key="4">
    <source>
        <dbReference type="ARBA" id="ARBA00011853"/>
    </source>
</evidence>
<dbReference type="Pfam" id="PF05193">
    <property type="entry name" value="Peptidase_M16_C"/>
    <property type="match status" value="1"/>
</dbReference>
<dbReference type="SUPFAM" id="SSF63411">
    <property type="entry name" value="LuxS/MPP-like metallohydrolase"/>
    <property type="match status" value="4"/>
</dbReference>
<dbReference type="PANTHER" id="PTHR43016:SF13">
    <property type="entry name" value="PRESEQUENCE PROTEASE, MITOCHONDRIAL"/>
    <property type="match status" value="1"/>
</dbReference>
<feature type="domain" description="Peptidase M16C associated" evidence="14">
    <location>
        <begin position="374"/>
        <end position="625"/>
    </location>
</feature>
<dbReference type="GO" id="GO:0005758">
    <property type="term" value="C:mitochondrial intermembrane space"/>
    <property type="evidence" value="ECO:0007669"/>
    <property type="project" value="UniProtKB-SubCell"/>
</dbReference>
<protein>
    <recommendedName>
        <fullName evidence="5">Presequence protease, mitochondrial</fullName>
    </recommendedName>
    <alternativeName>
        <fullName evidence="12">Pitrilysin metalloproteinase</fullName>
    </alternativeName>
</protein>
<dbReference type="STRING" id="1160509.A0A3N4IGU2"/>
<evidence type="ECO:0000256" key="1">
    <source>
        <dbReference type="ARBA" id="ARBA00001947"/>
    </source>
</evidence>
<comment type="subcellular location">
    <subcellularLocation>
        <location evidence="2">Mitochondrion intermembrane space</location>
    </subcellularLocation>
</comment>
<dbReference type="OrthoDB" id="10250783at2759"/>
<evidence type="ECO:0000256" key="2">
    <source>
        <dbReference type="ARBA" id="ARBA00004569"/>
    </source>
</evidence>
<dbReference type="SMART" id="SM01264">
    <property type="entry name" value="M16C_associated"/>
    <property type="match status" value="1"/>
</dbReference>
<dbReference type="Pfam" id="PF22516">
    <property type="entry name" value="PreP_C"/>
    <property type="match status" value="1"/>
</dbReference>
<evidence type="ECO:0000256" key="9">
    <source>
        <dbReference type="ARBA" id="ARBA00022833"/>
    </source>
</evidence>
<proteinExistence type="inferred from homology"/>
<sequence>MLNRSLSNFMNAFTSSDHTTYPFATTNRVDFQNLMDVYLDATLNPLLKTTDFKQEGWRIGPEDPKNPDSPLKFKGVVYNEMKGQMSDSSYVFLIRHQDHIFPAINNSGGDPASIPDLTVETLRKFHADHYHPSNAKVITYGDMPVEEHLKQVNEKLEAFEPVEVDQKNLEPIQLNESVSVTVPGPFDPLVEKVEQYKTSLSWIANDTNDVHETFAVSIVSSLLLDGYGSPMYKGLIDEKLGADFSPNTGYDPTAKKAIFSVGLQRVREENVGKVKEAILDILKSVKEAGFEKQKVDGILHQLELGLKHKSARFGLGIINRINGSWFKGSDPFNALLWDDVVTRFKELYQDGKSGYLEGILEKYFIDKPTFTFTMTPDPEYDVKLAAEEARRLESEIAKKNLGSETVQKLAEEELALLKEQEAARAQPLDALPSVHVKDIQRTIDRKEIEHDTRNGVKIQWRKAPTNGLTYFKAITSFKELPEHLRLYLPLFTDAIFRLGTKGMSMPEIEDQIKLKTGGISVSPFASANHTNLDLAEEGLSLSGYCLDRNVPDMYSLLQKVLLETNFNQPTKLGTMIQGSASGLINNLAESGHSYARTFAAAHLTKAGKIAEVTGGMTQVRLLSKIAADQNYGEAILRLKEIAEFAASRQSLRVALTCSSDAASDNERHLASFVANLPKRSAPVSTLAGFEFNQETSKTFFPLPFQVNYSSLCLKTVPYVHEDSAALSVLSQLLTHKYLHHEIREKGGAYGGGSFQNSLGGVFGFYSYRDPNIPNTLKVIEEAGQFALEHKWTAEELEGAKLSIFQGIDAPQSVNEEGMALFTAGITDDMRQKRREQLLDVTTDDVRRVAQKYIVDGLKADNNKALAVLGEKGKWVSPEDGWQVLDLSTNAESAPREEFDVNAGKVEL</sequence>
<keyword evidence="9" id="KW-0862">Zinc</keyword>
<evidence type="ECO:0000256" key="10">
    <source>
        <dbReference type="ARBA" id="ARBA00023049"/>
    </source>
</evidence>
<evidence type="ECO:0000256" key="8">
    <source>
        <dbReference type="ARBA" id="ARBA00022801"/>
    </source>
</evidence>
<keyword evidence="6" id="KW-0645">Protease</keyword>
<dbReference type="GO" id="GO:0046872">
    <property type="term" value="F:metal ion binding"/>
    <property type="evidence" value="ECO:0007669"/>
    <property type="project" value="UniProtKB-KW"/>
</dbReference>
<dbReference type="Gene3D" id="3.30.830.10">
    <property type="entry name" value="Metalloenzyme, LuxS/M16 peptidase-like"/>
    <property type="match status" value="4"/>
</dbReference>
<dbReference type="GO" id="GO:0005759">
    <property type="term" value="C:mitochondrial matrix"/>
    <property type="evidence" value="ECO:0007669"/>
    <property type="project" value="TreeGrafter"/>
</dbReference>
<comment type="similarity">
    <text evidence="3">Belongs to the peptidase M16 family. PreP subfamily.</text>
</comment>
<keyword evidence="7" id="KW-0479">Metal-binding</keyword>
<dbReference type="InterPro" id="IPR007863">
    <property type="entry name" value="Peptidase_M16_C"/>
</dbReference>
<evidence type="ECO:0000256" key="13">
    <source>
        <dbReference type="ARBA" id="ARBA00045897"/>
    </source>
</evidence>
<dbReference type="AlphaFoldDB" id="A0A3N4IGU2"/>
<dbReference type="EMBL" id="ML119665">
    <property type="protein sequence ID" value="RPA83401.1"/>
    <property type="molecule type" value="Genomic_DNA"/>
</dbReference>
<organism evidence="15 16">
    <name type="scientific">Ascobolus immersus RN42</name>
    <dbReference type="NCBI Taxonomy" id="1160509"/>
    <lineage>
        <taxon>Eukaryota</taxon>
        <taxon>Fungi</taxon>
        <taxon>Dikarya</taxon>
        <taxon>Ascomycota</taxon>
        <taxon>Pezizomycotina</taxon>
        <taxon>Pezizomycetes</taxon>
        <taxon>Pezizales</taxon>
        <taxon>Ascobolaceae</taxon>
        <taxon>Ascobolus</taxon>
    </lineage>
</organism>
<name>A0A3N4IGU2_ASCIM</name>
<dbReference type="Proteomes" id="UP000275078">
    <property type="component" value="Unassembled WGS sequence"/>
</dbReference>
<evidence type="ECO:0000256" key="12">
    <source>
        <dbReference type="ARBA" id="ARBA00034552"/>
    </source>
</evidence>
<evidence type="ECO:0000256" key="3">
    <source>
        <dbReference type="ARBA" id="ARBA00007575"/>
    </source>
</evidence>
<accession>A0A3N4IGU2</accession>
<dbReference type="PANTHER" id="PTHR43016">
    <property type="entry name" value="PRESEQUENCE PROTEASE"/>
    <property type="match status" value="1"/>
</dbReference>
<keyword evidence="8" id="KW-0378">Hydrolase</keyword>
<gene>
    <name evidence="15" type="ORF">BJ508DRAFT_413596</name>
</gene>
<keyword evidence="10" id="KW-0482">Metalloprotease</keyword>
<evidence type="ECO:0000313" key="15">
    <source>
        <dbReference type="EMBL" id="RPA83401.1"/>
    </source>
</evidence>
<comment type="subunit">
    <text evidence="4">Monomer and homodimer; homodimerization is induced by binding of the substrate.</text>
</comment>
<reference evidence="15 16" key="1">
    <citation type="journal article" date="2018" name="Nat. Ecol. Evol.">
        <title>Pezizomycetes genomes reveal the molecular basis of ectomycorrhizal truffle lifestyle.</title>
        <authorList>
            <person name="Murat C."/>
            <person name="Payen T."/>
            <person name="Noel B."/>
            <person name="Kuo A."/>
            <person name="Morin E."/>
            <person name="Chen J."/>
            <person name="Kohler A."/>
            <person name="Krizsan K."/>
            <person name="Balestrini R."/>
            <person name="Da Silva C."/>
            <person name="Montanini B."/>
            <person name="Hainaut M."/>
            <person name="Levati E."/>
            <person name="Barry K.W."/>
            <person name="Belfiori B."/>
            <person name="Cichocki N."/>
            <person name="Clum A."/>
            <person name="Dockter R.B."/>
            <person name="Fauchery L."/>
            <person name="Guy J."/>
            <person name="Iotti M."/>
            <person name="Le Tacon F."/>
            <person name="Lindquist E.A."/>
            <person name="Lipzen A."/>
            <person name="Malagnac F."/>
            <person name="Mello A."/>
            <person name="Molinier V."/>
            <person name="Miyauchi S."/>
            <person name="Poulain J."/>
            <person name="Riccioni C."/>
            <person name="Rubini A."/>
            <person name="Sitrit Y."/>
            <person name="Splivallo R."/>
            <person name="Traeger S."/>
            <person name="Wang M."/>
            <person name="Zifcakova L."/>
            <person name="Wipf D."/>
            <person name="Zambonelli A."/>
            <person name="Paolocci F."/>
            <person name="Nowrousian M."/>
            <person name="Ottonello S."/>
            <person name="Baldrian P."/>
            <person name="Spatafora J.W."/>
            <person name="Henrissat B."/>
            <person name="Nagy L.G."/>
            <person name="Aury J.M."/>
            <person name="Wincker P."/>
            <person name="Grigoriev I.V."/>
            <person name="Bonfante P."/>
            <person name="Martin F.M."/>
        </authorList>
    </citation>
    <scope>NUCLEOTIDE SEQUENCE [LARGE SCALE GENOMIC DNA]</scope>
    <source>
        <strain evidence="15 16">RN42</strain>
    </source>
</reference>
<evidence type="ECO:0000259" key="14">
    <source>
        <dbReference type="SMART" id="SM01264"/>
    </source>
</evidence>
<dbReference type="Pfam" id="PF08367">
    <property type="entry name" value="M16C_assoc"/>
    <property type="match status" value="1"/>
</dbReference>
<dbReference type="FunFam" id="3.30.830.10:FF:000009">
    <property type="entry name" value="Presequence protease, mitochondrial"/>
    <property type="match status" value="1"/>
</dbReference>
<dbReference type="FunFam" id="3.30.830.10:FF:000013">
    <property type="entry name" value="Mitochondrial presequence protease"/>
    <property type="match status" value="1"/>
</dbReference>
<evidence type="ECO:0000256" key="6">
    <source>
        <dbReference type="ARBA" id="ARBA00022670"/>
    </source>
</evidence>
<evidence type="ECO:0000313" key="16">
    <source>
        <dbReference type="Proteomes" id="UP000275078"/>
    </source>
</evidence>
<dbReference type="GO" id="GO:0004222">
    <property type="term" value="F:metalloendopeptidase activity"/>
    <property type="evidence" value="ECO:0007669"/>
    <property type="project" value="TreeGrafter"/>
</dbReference>
<comment type="function">
    <text evidence="13">Degrades mitochondrial transit peptides after their cleavage in the intermembrane space or in the matrix, and presequence peptides; clearance of these peptides is required to keep the presequence processing machinery running. Preferentially cleaves the N-terminal side of paired basic amino acid residues. Also degrades other unstructured peptides. May function as an ATP-dependent peptidase as opposed to a metalloendopeptidase.</text>
</comment>
<keyword evidence="11" id="KW-0496">Mitochondrion</keyword>
<dbReference type="InterPro" id="IPR011249">
    <property type="entry name" value="Metalloenz_LuxS/M16"/>
</dbReference>
<dbReference type="GO" id="GO:0016485">
    <property type="term" value="P:protein processing"/>
    <property type="evidence" value="ECO:0007669"/>
    <property type="project" value="TreeGrafter"/>
</dbReference>
<dbReference type="InterPro" id="IPR013578">
    <property type="entry name" value="Peptidase_M16C_assoc"/>
</dbReference>
<keyword evidence="16" id="KW-1185">Reference proteome</keyword>
<evidence type="ECO:0000256" key="5">
    <source>
        <dbReference type="ARBA" id="ARBA00020167"/>
    </source>
</evidence>
<comment type="cofactor">
    <cofactor evidence="1">
        <name>Zn(2+)</name>
        <dbReference type="ChEBI" id="CHEBI:29105"/>
    </cofactor>
</comment>